<reference evidence="6 7" key="1">
    <citation type="submission" date="2016-07" db="EMBL/GenBank/DDBJ databases">
        <title>Draft genome of the white-rot fungus Obba rivulosa 3A-2.</title>
        <authorList>
            <consortium name="DOE Joint Genome Institute"/>
            <person name="Miettinen O."/>
            <person name="Riley R."/>
            <person name="Acob R."/>
            <person name="Barry K."/>
            <person name="Cullen D."/>
            <person name="De Vries R."/>
            <person name="Hainaut M."/>
            <person name="Hatakka A."/>
            <person name="Henrissat B."/>
            <person name="Hilden K."/>
            <person name="Kuo R."/>
            <person name="Labutti K."/>
            <person name="Lipzen A."/>
            <person name="Makela M.R."/>
            <person name="Sandor L."/>
            <person name="Spatafora J.W."/>
            <person name="Grigoriev I.V."/>
            <person name="Hibbett D.S."/>
        </authorList>
    </citation>
    <scope>NUCLEOTIDE SEQUENCE [LARGE SCALE GENOMIC DNA]</scope>
    <source>
        <strain evidence="6 7">3A-2</strain>
    </source>
</reference>
<comment type="subcellular location">
    <subcellularLocation>
        <location evidence="1">Mitochondrion inner membrane</location>
    </subcellularLocation>
</comment>
<keyword evidence="2" id="KW-0999">Mitochondrion inner membrane</keyword>
<dbReference type="Proteomes" id="UP000250043">
    <property type="component" value="Unassembled WGS sequence"/>
</dbReference>
<name>A0A8E2J6T6_9APHY</name>
<sequence length="66" mass="7506">MLGPLYTLHNHVPARQRMVQTSHEPIYYRLPRGKLYVRSYFVLFGFSMLATTYGAYGLVKGKPAAA</sequence>
<keyword evidence="3" id="KW-0496">Mitochondrion</keyword>
<evidence type="ECO:0000313" key="7">
    <source>
        <dbReference type="Proteomes" id="UP000250043"/>
    </source>
</evidence>
<evidence type="ECO:0000256" key="2">
    <source>
        <dbReference type="ARBA" id="ARBA00022792"/>
    </source>
</evidence>
<accession>A0A8E2J6T6</accession>
<dbReference type="GO" id="GO:0005743">
    <property type="term" value="C:mitochondrial inner membrane"/>
    <property type="evidence" value="ECO:0007669"/>
    <property type="project" value="UniProtKB-SubCell"/>
</dbReference>
<evidence type="ECO:0000313" key="6">
    <source>
        <dbReference type="EMBL" id="OCH96021.1"/>
    </source>
</evidence>
<protein>
    <submittedName>
        <fullName evidence="6">Uncharacterized protein</fullName>
    </submittedName>
</protein>
<keyword evidence="7" id="KW-1185">Reference proteome</keyword>
<evidence type="ECO:0000256" key="4">
    <source>
        <dbReference type="ARBA" id="ARBA00023136"/>
    </source>
</evidence>
<keyword evidence="4 5" id="KW-0472">Membrane</keyword>
<dbReference type="InterPro" id="IPR039297">
    <property type="entry name" value="COX7a"/>
</dbReference>
<keyword evidence="5" id="KW-0812">Transmembrane</keyword>
<dbReference type="AlphaFoldDB" id="A0A8E2J6T6"/>
<organism evidence="6 7">
    <name type="scientific">Obba rivulosa</name>
    <dbReference type="NCBI Taxonomy" id="1052685"/>
    <lineage>
        <taxon>Eukaryota</taxon>
        <taxon>Fungi</taxon>
        <taxon>Dikarya</taxon>
        <taxon>Basidiomycota</taxon>
        <taxon>Agaricomycotina</taxon>
        <taxon>Agaricomycetes</taxon>
        <taxon>Polyporales</taxon>
        <taxon>Gelatoporiaceae</taxon>
        <taxon>Obba</taxon>
    </lineage>
</organism>
<evidence type="ECO:0000256" key="5">
    <source>
        <dbReference type="SAM" id="Phobius"/>
    </source>
</evidence>
<evidence type="ECO:0000256" key="3">
    <source>
        <dbReference type="ARBA" id="ARBA00023128"/>
    </source>
</evidence>
<evidence type="ECO:0000256" key="1">
    <source>
        <dbReference type="ARBA" id="ARBA00004273"/>
    </source>
</evidence>
<feature type="transmembrane region" description="Helical" evidence="5">
    <location>
        <begin position="40"/>
        <end position="59"/>
    </location>
</feature>
<gene>
    <name evidence="6" type="ORF">OBBRIDRAFT_830612</name>
</gene>
<dbReference type="OrthoDB" id="5511599at2759"/>
<proteinExistence type="predicted"/>
<keyword evidence="5" id="KW-1133">Transmembrane helix</keyword>
<dbReference type="EMBL" id="KV722333">
    <property type="protein sequence ID" value="OCH96021.1"/>
    <property type="molecule type" value="Genomic_DNA"/>
</dbReference>
<dbReference type="Pfam" id="PF02238">
    <property type="entry name" value="COX7a"/>
    <property type="match status" value="1"/>
</dbReference>